<protein>
    <recommendedName>
        <fullName evidence="1">DinB-like domain-containing protein</fullName>
    </recommendedName>
</protein>
<dbReference type="Pfam" id="PF12867">
    <property type="entry name" value="DinB_2"/>
    <property type="match status" value="1"/>
</dbReference>
<dbReference type="RefSeq" id="WP_110938778.1">
    <property type="nucleotide sequence ID" value="NZ_KZ614147.1"/>
</dbReference>
<reference evidence="2 3" key="1">
    <citation type="submission" date="2017-10" db="EMBL/GenBank/DDBJ databases">
        <title>Bacillus sp. nov., a halophilic bacterium isolated from a Keqin Lake.</title>
        <authorList>
            <person name="Wang H."/>
        </authorList>
    </citation>
    <scope>NUCLEOTIDE SEQUENCE [LARGE SCALE GENOMIC DNA]</scope>
    <source>
        <strain evidence="2 3">KCTC 13187</strain>
    </source>
</reference>
<keyword evidence="3" id="KW-1185">Reference proteome</keyword>
<dbReference type="InterPro" id="IPR024775">
    <property type="entry name" value="DinB-like"/>
</dbReference>
<evidence type="ECO:0000313" key="3">
    <source>
        <dbReference type="Proteomes" id="UP000281498"/>
    </source>
</evidence>
<dbReference type="Gene3D" id="1.20.120.450">
    <property type="entry name" value="dinb family like domain"/>
    <property type="match status" value="1"/>
</dbReference>
<gene>
    <name evidence="2" type="ORF">CR203_24945</name>
</gene>
<dbReference type="AlphaFoldDB" id="A0A3A9K4Q6"/>
<dbReference type="OrthoDB" id="9798830at2"/>
<dbReference type="InterPro" id="IPR034660">
    <property type="entry name" value="DinB/YfiT-like"/>
</dbReference>
<dbReference type="EMBL" id="PDOE01000057">
    <property type="protein sequence ID" value="RKL64693.1"/>
    <property type="molecule type" value="Genomic_DNA"/>
</dbReference>
<name>A0A3A9K4Q6_9BACI</name>
<dbReference type="SUPFAM" id="SSF109854">
    <property type="entry name" value="DinB/YfiT-like putative metalloenzymes"/>
    <property type="match status" value="1"/>
</dbReference>
<sequence length="156" mass="18065">MNIKELLLNQFRACHYRDTWFVSLNTALEGLSSEQASCKSKDSTNSILEIVNHLYFYNQLELNRFKGIANNVNVSDNKVTFSDLQKTSWTILVEQIFKTMTDWENVIESSDEAHLKKCSENLTYINLHNAYHIGQILYIRKSRGIWDGSGGINYTF</sequence>
<comment type="caution">
    <text evidence="2">The sequence shown here is derived from an EMBL/GenBank/DDBJ whole genome shotgun (WGS) entry which is preliminary data.</text>
</comment>
<organism evidence="2 3">
    <name type="scientific">Salipaludibacillus neizhouensis</name>
    <dbReference type="NCBI Taxonomy" id="885475"/>
    <lineage>
        <taxon>Bacteria</taxon>
        <taxon>Bacillati</taxon>
        <taxon>Bacillota</taxon>
        <taxon>Bacilli</taxon>
        <taxon>Bacillales</taxon>
        <taxon>Bacillaceae</taxon>
    </lineage>
</organism>
<evidence type="ECO:0000259" key="1">
    <source>
        <dbReference type="Pfam" id="PF12867"/>
    </source>
</evidence>
<feature type="domain" description="DinB-like" evidence="1">
    <location>
        <begin position="24"/>
        <end position="135"/>
    </location>
</feature>
<evidence type="ECO:0000313" key="2">
    <source>
        <dbReference type="EMBL" id="RKL64693.1"/>
    </source>
</evidence>
<accession>A0A3A9K4Q6</accession>
<dbReference type="Proteomes" id="UP000281498">
    <property type="component" value="Unassembled WGS sequence"/>
</dbReference>
<proteinExistence type="predicted"/>